<gene>
    <name evidence="4" type="ORF">BST17_04515</name>
</gene>
<dbReference type="PROSITE" id="PS00061">
    <property type="entry name" value="ADH_SHORT"/>
    <property type="match status" value="1"/>
</dbReference>
<dbReference type="STRING" id="564198.BST17_04515"/>
<dbReference type="SUPFAM" id="SSF53474">
    <property type="entry name" value="alpha/beta-Hydrolases"/>
    <property type="match status" value="1"/>
</dbReference>
<dbReference type="Proteomes" id="UP000192366">
    <property type="component" value="Unassembled WGS sequence"/>
</dbReference>
<keyword evidence="5" id="KW-1185">Reference proteome</keyword>
<evidence type="ECO:0000313" key="4">
    <source>
        <dbReference type="EMBL" id="ORA06237.1"/>
    </source>
</evidence>
<dbReference type="InterPro" id="IPR036291">
    <property type="entry name" value="NAD(P)-bd_dom_sf"/>
</dbReference>
<dbReference type="InterPro" id="IPR002347">
    <property type="entry name" value="SDR_fam"/>
</dbReference>
<dbReference type="Gene3D" id="3.40.50.720">
    <property type="entry name" value="NAD(P)-binding Rossmann-like Domain"/>
    <property type="match status" value="1"/>
</dbReference>
<feature type="domain" description="AB hydrolase-1" evidence="3">
    <location>
        <begin position="28"/>
        <end position="283"/>
    </location>
</feature>
<dbReference type="Pfam" id="PF00106">
    <property type="entry name" value="adh_short"/>
    <property type="match status" value="1"/>
</dbReference>
<dbReference type="InterPro" id="IPR029058">
    <property type="entry name" value="AB_hydrolase_fold"/>
</dbReference>
<dbReference type="InterPro" id="IPR020904">
    <property type="entry name" value="Sc_DH/Rdtase_CS"/>
</dbReference>
<dbReference type="CDD" id="cd05233">
    <property type="entry name" value="SDR_c"/>
    <property type="match status" value="1"/>
</dbReference>
<name>A0A1W9Z1U4_MYCBA</name>
<protein>
    <submittedName>
        <fullName evidence="4">Short chain dehydrogenase</fullName>
    </submittedName>
</protein>
<dbReference type="PANTHER" id="PTHR43391">
    <property type="entry name" value="RETINOL DEHYDROGENASE-RELATED"/>
    <property type="match status" value="1"/>
</dbReference>
<proteinExistence type="inferred from homology"/>
<dbReference type="Gene3D" id="3.40.50.1820">
    <property type="entry name" value="alpha/beta hydrolase"/>
    <property type="match status" value="1"/>
</dbReference>
<dbReference type="SUPFAM" id="SSF51735">
    <property type="entry name" value="NAD(P)-binding Rossmann-fold domains"/>
    <property type="match status" value="1"/>
</dbReference>
<comment type="similarity">
    <text evidence="1">Belongs to the short-chain dehydrogenases/reductases (SDR) family.</text>
</comment>
<keyword evidence="2" id="KW-0560">Oxidoreductase</keyword>
<dbReference type="NCBIfam" id="NF004514">
    <property type="entry name" value="PRK05855.1"/>
    <property type="match status" value="1"/>
</dbReference>
<reference evidence="4 5" key="1">
    <citation type="submission" date="2017-02" db="EMBL/GenBank/DDBJ databases">
        <title>The new phylogeny of genus Mycobacterium.</title>
        <authorList>
            <person name="Tortoli E."/>
            <person name="Trovato A."/>
            <person name="Cirillo D.M."/>
        </authorList>
    </citation>
    <scope>NUCLEOTIDE SEQUENCE [LARGE SCALE GENOMIC DNA]</scope>
    <source>
        <strain evidence="4 5">DSM 45578</strain>
    </source>
</reference>
<comment type="caution">
    <text evidence="4">The sequence shown here is derived from an EMBL/GenBank/DDBJ whole genome shotgun (WGS) entry which is preliminary data.</text>
</comment>
<dbReference type="OrthoDB" id="4220752at2"/>
<dbReference type="PRINTS" id="PR00081">
    <property type="entry name" value="GDHRDH"/>
</dbReference>
<dbReference type="InterPro" id="IPR000073">
    <property type="entry name" value="AB_hydrolase_1"/>
</dbReference>
<organism evidence="4 5">
    <name type="scientific">Mycolicibacterium bacteremicum</name>
    <name type="common">Mycobacterium bacteremicum</name>
    <dbReference type="NCBI Taxonomy" id="564198"/>
    <lineage>
        <taxon>Bacteria</taxon>
        <taxon>Bacillati</taxon>
        <taxon>Actinomycetota</taxon>
        <taxon>Actinomycetes</taxon>
        <taxon>Mycobacteriales</taxon>
        <taxon>Mycobacteriaceae</taxon>
        <taxon>Mycolicibacterium</taxon>
    </lineage>
</organism>
<dbReference type="RefSeq" id="WP_083055742.1">
    <property type="nucleotide sequence ID" value="NZ_JACKVM010000009.1"/>
</dbReference>
<dbReference type="Pfam" id="PF00561">
    <property type="entry name" value="Abhydrolase_1"/>
    <property type="match status" value="1"/>
</dbReference>
<evidence type="ECO:0000256" key="1">
    <source>
        <dbReference type="ARBA" id="ARBA00006484"/>
    </source>
</evidence>
<dbReference type="GO" id="GO:0016491">
    <property type="term" value="F:oxidoreductase activity"/>
    <property type="evidence" value="ECO:0007669"/>
    <property type="project" value="UniProtKB-KW"/>
</dbReference>
<dbReference type="PANTHER" id="PTHR43391:SF12">
    <property type="entry name" value="OXIDOREDUCTASE EPHD-RELATED"/>
    <property type="match status" value="1"/>
</dbReference>
<accession>A0A1W9Z1U4</accession>
<dbReference type="PRINTS" id="PR00080">
    <property type="entry name" value="SDRFAMILY"/>
</dbReference>
<dbReference type="EMBL" id="MVHJ01000003">
    <property type="protein sequence ID" value="ORA06237.1"/>
    <property type="molecule type" value="Genomic_DNA"/>
</dbReference>
<evidence type="ECO:0000259" key="3">
    <source>
        <dbReference type="Pfam" id="PF00561"/>
    </source>
</evidence>
<evidence type="ECO:0000256" key="2">
    <source>
        <dbReference type="ARBA" id="ARBA00023002"/>
    </source>
</evidence>
<sequence length="589" mass="63356">MPAVTERFVTSGDGTRIAVWEEGDPDAPAVVLVHGWPDSHVLWDGVAPLLAGRFRVVRYDNRGVGKSDVPRPVAAYSMARYADDFAAVAAAVSPQRPVHVLAHDWGSVGVWEYLGRPGAASVVASFTSVSGPSSRHLNRYVKDGLRMPYRPRRFGRGLAQLARLSYMGAFSTPVLAPAAVRLAFARGAMTRRLTRAGVKPTDIHHSPALAADAARSMKVYRANYFRTLRQPRTDHEVGVPVQLIVNRRDPYVRPYTYDEIGRWVPLLWRRDLDAGHWAPMSHPAPLAAAVNELVDHLDGAPPARTLARARVGLPRAPFGDQLVSITGAGSGIGRATALAFAERGAEVVVSDIDEAAAAETAAQIVTAGGTAHPYRLDVADADAVERFAEQVCDTHGVPDIVINNAGVGQAGFFLDTPAEEYARVLDINFGGVINGCRSFGKRLADRGIGGHIVNVASMASYAPLNVMNAYCTSKAAVFMFSDCLRAELDSADVKVSTICPGVVGTNIVEATRFSLPEDRGYDADTIRARARRGFAVRRVGPDKVAKAIIDAVRNNKPVRPVNAEAYLVYGVAHAFPQVMRSTARGGNIM</sequence>
<evidence type="ECO:0000313" key="5">
    <source>
        <dbReference type="Proteomes" id="UP000192366"/>
    </source>
</evidence>
<dbReference type="AlphaFoldDB" id="A0A1W9Z1U4"/>